<dbReference type="InterPro" id="IPR036188">
    <property type="entry name" value="FAD/NAD-bd_sf"/>
</dbReference>
<dbReference type="InterPro" id="IPR050346">
    <property type="entry name" value="FMO-like"/>
</dbReference>
<dbReference type="PANTHER" id="PTHR23023">
    <property type="entry name" value="DIMETHYLANILINE MONOOXYGENASE"/>
    <property type="match status" value="1"/>
</dbReference>
<dbReference type="Proteomes" id="UP000790833">
    <property type="component" value="Unassembled WGS sequence"/>
</dbReference>
<dbReference type="OrthoDB" id="66881at2759"/>
<proteinExistence type="inferred from homology"/>
<comment type="caution">
    <text evidence="6">The sequence shown here is derived from an EMBL/GenBank/DDBJ whole genome shotgun (WGS) entry which is preliminary data.</text>
</comment>
<keyword evidence="5" id="KW-0560">Oxidoreductase</keyword>
<name>A0A9P7V8Z0_9ASCO</name>
<evidence type="ECO:0000256" key="2">
    <source>
        <dbReference type="ARBA" id="ARBA00022630"/>
    </source>
</evidence>
<evidence type="ECO:0008006" key="8">
    <source>
        <dbReference type="Google" id="ProtNLM"/>
    </source>
</evidence>
<organism evidence="6 7">
    <name type="scientific">Scheffersomyces spartinae</name>
    <dbReference type="NCBI Taxonomy" id="45513"/>
    <lineage>
        <taxon>Eukaryota</taxon>
        <taxon>Fungi</taxon>
        <taxon>Dikarya</taxon>
        <taxon>Ascomycota</taxon>
        <taxon>Saccharomycotina</taxon>
        <taxon>Pichiomycetes</taxon>
        <taxon>Debaryomycetaceae</taxon>
        <taxon>Scheffersomyces</taxon>
    </lineage>
</organism>
<dbReference type="RefSeq" id="XP_043048947.1">
    <property type="nucleotide sequence ID" value="XM_043191640.1"/>
</dbReference>
<dbReference type="SUPFAM" id="SSF51905">
    <property type="entry name" value="FAD/NAD(P)-binding domain"/>
    <property type="match status" value="2"/>
</dbReference>
<accession>A0A9P7V8Z0</accession>
<evidence type="ECO:0000256" key="5">
    <source>
        <dbReference type="ARBA" id="ARBA00023002"/>
    </source>
</evidence>
<dbReference type="GO" id="GO:0004499">
    <property type="term" value="F:N,N-dimethylaniline monooxygenase activity"/>
    <property type="evidence" value="ECO:0007669"/>
    <property type="project" value="InterPro"/>
</dbReference>
<keyword evidence="2" id="KW-0285">Flavoprotein</keyword>
<dbReference type="PIRSF" id="PIRSF000332">
    <property type="entry name" value="FMO"/>
    <property type="match status" value="1"/>
</dbReference>
<evidence type="ECO:0000256" key="4">
    <source>
        <dbReference type="ARBA" id="ARBA00022857"/>
    </source>
</evidence>
<dbReference type="Pfam" id="PF00743">
    <property type="entry name" value="FMO-like"/>
    <property type="match status" value="2"/>
</dbReference>
<keyword evidence="4" id="KW-0521">NADP</keyword>
<dbReference type="Gene3D" id="3.50.50.60">
    <property type="entry name" value="FAD/NAD(P)-binding domain"/>
    <property type="match status" value="2"/>
</dbReference>
<dbReference type="EMBL" id="JAHMUF010000012">
    <property type="protein sequence ID" value="KAG7193399.1"/>
    <property type="molecule type" value="Genomic_DNA"/>
</dbReference>
<keyword evidence="3" id="KW-0274">FAD</keyword>
<evidence type="ECO:0000313" key="6">
    <source>
        <dbReference type="EMBL" id="KAG7193399.1"/>
    </source>
</evidence>
<dbReference type="GO" id="GO:0050661">
    <property type="term" value="F:NADP binding"/>
    <property type="evidence" value="ECO:0007669"/>
    <property type="project" value="InterPro"/>
</dbReference>
<reference evidence="6" key="1">
    <citation type="submission" date="2021-03" db="EMBL/GenBank/DDBJ databases">
        <authorList>
            <person name="Palmer J.M."/>
        </authorList>
    </citation>
    <scope>NUCLEOTIDE SEQUENCE</scope>
    <source>
        <strain evidence="6">ARV_011</strain>
    </source>
</reference>
<gene>
    <name evidence="6" type="ORF">KQ657_000817</name>
</gene>
<protein>
    <recommendedName>
        <fullName evidence="8">Thiol-specific monooxygenase</fullName>
    </recommendedName>
</protein>
<evidence type="ECO:0000256" key="1">
    <source>
        <dbReference type="ARBA" id="ARBA00009183"/>
    </source>
</evidence>
<dbReference type="GeneID" id="66114191"/>
<dbReference type="GO" id="GO:0050660">
    <property type="term" value="F:flavin adenine dinucleotide binding"/>
    <property type="evidence" value="ECO:0007669"/>
    <property type="project" value="InterPro"/>
</dbReference>
<evidence type="ECO:0000313" key="7">
    <source>
        <dbReference type="Proteomes" id="UP000790833"/>
    </source>
</evidence>
<sequence length="511" mass="58151">MTKFNIKSVAIIGAGPAGIASLYEFLHTNKDGTSTVGKEVAENPLFDKIVVFEQKSQAGGIWTPDIGTKSLRVPPQSMFDTEQYNNPDVIHKSEPKPEGVLAATVENPILVKVNPKDDTHLDWQETGVYPDLFTNIPSRFVRFSYQPNEEKYQDPSRTIYPFLSHHELTSRFSSFVEKEQLEKYIRFKTRIEEVYKDENNKWVITANHDKETVHEWYAEEFDAVVVANGHYTVPFIPHIPGLAEYSRKNPEVVIHAKAYKNVDEFNGKSVLNVGGSISTENLIQYIYPVARRLSVSRRGDHKVFPFINEAIVSEGIVGKPPIERIDPETGIVYFTDGSLEGDFDKILFTTGYHYHYPFLKKLIEVVAPSNASRVSGLYWDIFAIEDPTLAAVGVPVTGLKFTSIEAEAAAVAGIWSNSKDLPSKEEQRQWEQKYVASRPHNIDYHYYAPDEVQEKYIDKVIDQFASPSRYNPLIEDGKHIDDIFLGVANLEKLFYKLKNNELSIKDTLYRD</sequence>
<dbReference type="InterPro" id="IPR000960">
    <property type="entry name" value="Flavin_mOase"/>
</dbReference>
<dbReference type="InterPro" id="IPR020946">
    <property type="entry name" value="Flavin_mOase-like"/>
</dbReference>
<comment type="similarity">
    <text evidence="1">Belongs to the FMO family.</text>
</comment>
<keyword evidence="7" id="KW-1185">Reference proteome</keyword>
<dbReference type="AlphaFoldDB" id="A0A9P7V8Z0"/>
<evidence type="ECO:0000256" key="3">
    <source>
        <dbReference type="ARBA" id="ARBA00022827"/>
    </source>
</evidence>